<reference evidence="1 2" key="1">
    <citation type="submission" date="2017-02" db="EMBL/GenBank/DDBJ databases">
        <title>Genome sequence of Microcystis aeruginosa KW.</title>
        <authorList>
            <person name="Oh H.-M."/>
            <person name="Ahn C.-Y."/>
            <person name="Jeong H."/>
            <person name="Srivastava A."/>
            <person name="Lee H.-G."/>
            <person name="Kang S.-R."/>
        </authorList>
    </citation>
    <scope>NUCLEOTIDE SEQUENCE [LARGE SCALE GENOMIC DNA]</scope>
    <source>
        <strain evidence="1 2">KW</strain>
    </source>
</reference>
<evidence type="ECO:0000313" key="1">
    <source>
        <dbReference type="EMBL" id="OPF17094.1"/>
    </source>
</evidence>
<sequence length="261" mass="30117">MMNLSEPTANYCFCTLALREKYQKLTKTLAEDLQKYAPQSSLVVGTDAPQYFDNSPNVMAFKHTQKGILHCYNDKRFVLEESLKLFPTAIFIDADTRLIESLPDNLDFTPGIVGCHQSMVEHNKKYRPRDLPNLIRVSEKLGIPSEQVNWIGESLFIVTRDGGKEQEFLHFWGKIALYLEMKGMHSGEGSIMGLAAAKVGWTVDTSEAWLILKNKRNHLDASHQPPIKKDFWQPLQKRLGYHYRLNLARLNALKNYDFYYR</sequence>
<protein>
    <recommendedName>
        <fullName evidence="3">Nucleotide-diphospho-sugar transferase domain-containing protein</fullName>
    </recommendedName>
</protein>
<proteinExistence type="predicted"/>
<dbReference type="Proteomes" id="UP000189835">
    <property type="component" value="Unassembled WGS sequence"/>
</dbReference>
<comment type="caution">
    <text evidence="1">The sequence shown here is derived from an EMBL/GenBank/DDBJ whole genome shotgun (WGS) entry which is preliminary data.</text>
</comment>
<name>A0A1V4BRX6_MICAE</name>
<evidence type="ECO:0000313" key="2">
    <source>
        <dbReference type="Proteomes" id="UP000189835"/>
    </source>
</evidence>
<accession>A0A1V4BRX6</accession>
<gene>
    <name evidence="1" type="ORF">B1L04_13520</name>
</gene>
<organism evidence="1 2">
    <name type="scientific">Microcystis aeruginosa KW</name>
    <dbReference type="NCBI Taxonomy" id="1960155"/>
    <lineage>
        <taxon>Bacteria</taxon>
        <taxon>Bacillati</taxon>
        <taxon>Cyanobacteriota</taxon>
        <taxon>Cyanophyceae</taxon>
        <taxon>Oscillatoriophycideae</taxon>
        <taxon>Chroococcales</taxon>
        <taxon>Microcystaceae</taxon>
        <taxon>Microcystis</taxon>
    </lineage>
</organism>
<dbReference type="EMBL" id="MVGR01000004">
    <property type="protein sequence ID" value="OPF17094.1"/>
    <property type="molecule type" value="Genomic_DNA"/>
</dbReference>
<dbReference type="AlphaFoldDB" id="A0A1V4BRX6"/>
<dbReference type="RefSeq" id="WP_079208006.1">
    <property type="nucleotide sequence ID" value="NZ_MVGR01000004.1"/>
</dbReference>
<evidence type="ECO:0008006" key="3">
    <source>
        <dbReference type="Google" id="ProtNLM"/>
    </source>
</evidence>